<proteinExistence type="inferred from homology"/>
<evidence type="ECO:0000256" key="3">
    <source>
        <dbReference type="RuleBase" id="RU003616"/>
    </source>
</evidence>
<dbReference type="CDD" id="cd06464">
    <property type="entry name" value="ACD_sHsps-like"/>
    <property type="match status" value="1"/>
</dbReference>
<sequence length="182" mass="20771">MLQRLCPMFARRAGRVCYRSFSIQNPSSKGLRLPKARYIPPIQIPKLLTEFEPDLYHEWSDMDIFATSPRPSVASVMPIDLIENDRNFELIIDIPSGVSKESLSVEIFLQNRKLCFSAERGESKPGDNAEYCKRERVWGRLRRNVDIPDNVAIDKMKATFSQGVLHLSMPKQSTTATETVPL</sequence>
<feature type="domain" description="SHSP" evidence="4">
    <location>
        <begin position="70"/>
        <end position="182"/>
    </location>
</feature>
<dbReference type="InterPro" id="IPR002068">
    <property type="entry name" value="A-crystallin/Hsp20_dom"/>
</dbReference>
<evidence type="ECO:0000256" key="2">
    <source>
        <dbReference type="PROSITE-ProRule" id="PRU00285"/>
    </source>
</evidence>
<dbReference type="PROSITE" id="PS01031">
    <property type="entry name" value="SHSP"/>
    <property type="match status" value="1"/>
</dbReference>
<keyword evidence="1" id="KW-0346">Stress response</keyword>
<dbReference type="InterPro" id="IPR031107">
    <property type="entry name" value="Small_HSP"/>
</dbReference>
<accession>A0A0H5QM66</accession>
<dbReference type="Gene3D" id="2.60.40.790">
    <property type="match status" value="1"/>
</dbReference>
<dbReference type="Pfam" id="PF00011">
    <property type="entry name" value="HSP20"/>
    <property type="match status" value="1"/>
</dbReference>
<dbReference type="AlphaFoldDB" id="A0A0H5QM66"/>
<evidence type="ECO:0000259" key="4">
    <source>
        <dbReference type="PROSITE" id="PS01031"/>
    </source>
</evidence>
<protein>
    <recommendedName>
        <fullName evidence="4">SHSP domain-containing protein</fullName>
    </recommendedName>
</protein>
<evidence type="ECO:0000313" key="5">
    <source>
        <dbReference type="EMBL" id="CRZ03240.1"/>
    </source>
</evidence>
<reference evidence="5" key="1">
    <citation type="submission" date="2015-04" db="EMBL/GenBank/DDBJ databases">
        <title>The genome sequence of the plant pathogenic Rhizarian Plasmodiophora brassicae reveals insights in its biotrophic life cycle and the origin of chitin synthesis.</title>
        <authorList>
            <person name="Schwelm A."/>
            <person name="Fogelqvist J."/>
            <person name="Knaust A."/>
            <person name="Julke S."/>
            <person name="Lilja T."/>
            <person name="Dhandapani V."/>
            <person name="Bonilla-Rosso G."/>
            <person name="Karlsson M."/>
            <person name="Shevchenko A."/>
            <person name="Choi S.R."/>
            <person name="Kim H.G."/>
            <person name="Park J.Y."/>
            <person name="Lim Y.P."/>
            <person name="Ludwig-Muller J."/>
            <person name="Dixelius C."/>
        </authorList>
    </citation>
    <scope>NUCLEOTIDE SEQUENCE</scope>
    <source>
        <tissue evidence="5">Potato root galls</tissue>
    </source>
</reference>
<evidence type="ECO:0000256" key="1">
    <source>
        <dbReference type="ARBA" id="ARBA00023016"/>
    </source>
</evidence>
<dbReference type="PANTHER" id="PTHR11527">
    <property type="entry name" value="HEAT-SHOCK PROTEIN 20 FAMILY MEMBER"/>
    <property type="match status" value="1"/>
</dbReference>
<dbReference type="EMBL" id="HACM01002798">
    <property type="protein sequence ID" value="CRZ03240.1"/>
    <property type="molecule type" value="Transcribed_RNA"/>
</dbReference>
<organism evidence="5">
    <name type="scientific">Spongospora subterranea</name>
    <dbReference type="NCBI Taxonomy" id="70186"/>
    <lineage>
        <taxon>Eukaryota</taxon>
        <taxon>Sar</taxon>
        <taxon>Rhizaria</taxon>
        <taxon>Endomyxa</taxon>
        <taxon>Phytomyxea</taxon>
        <taxon>Plasmodiophorida</taxon>
        <taxon>Plasmodiophoridae</taxon>
        <taxon>Spongospora</taxon>
    </lineage>
</organism>
<comment type="similarity">
    <text evidence="2 3">Belongs to the small heat shock protein (HSP20) family.</text>
</comment>
<dbReference type="SUPFAM" id="SSF49764">
    <property type="entry name" value="HSP20-like chaperones"/>
    <property type="match status" value="1"/>
</dbReference>
<name>A0A0H5QM66_9EUKA</name>
<dbReference type="InterPro" id="IPR008978">
    <property type="entry name" value="HSP20-like_chaperone"/>
</dbReference>